<name>F6DBC9_THICA</name>
<dbReference type="InterPro" id="IPR005653">
    <property type="entry name" value="OstA-like_N"/>
</dbReference>
<evidence type="ECO:0000256" key="2">
    <source>
        <dbReference type="ARBA" id="ARBA00022729"/>
    </source>
</evidence>
<dbReference type="GO" id="GO:0001530">
    <property type="term" value="F:lipopolysaccharide binding"/>
    <property type="evidence" value="ECO:0007669"/>
    <property type="project" value="InterPro"/>
</dbReference>
<dbReference type="OrthoDB" id="9795964at2"/>
<dbReference type="Pfam" id="PF03968">
    <property type="entry name" value="LptD_N"/>
    <property type="match status" value="1"/>
</dbReference>
<protein>
    <submittedName>
        <fullName evidence="6">Lipopolysaccharide transport periplasmic protein LptA</fullName>
    </submittedName>
</protein>
<evidence type="ECO:0000256" key="4">
    <source>
        <dbReference type="SAM" id="Phobius"/>
    </source>
</evidence>
<gene>
    <name evidence="6" type="ordered locus">Thicy_0464</name>
</gene>
<dbReference type="HOGENOM" id="CLU_1447024_0_0_6"/>
<keyword evidence="3" id="KW-0574">Periplasm</keyword>
<dbReference type="Proteomes" id="UP000009232">
    <property type="component" value="Chromosome"/>
</dbReference>
<evidence type="ECO:0000313" key="6">
    <source>
        <dbReference type="EMBL" id="AEG31237.1"/>
    </source>
</evidence>
<accession>F6DBC9</accession>
<dbReference type="GO" id="GO:0015920">
    <property type="term" value="P:lipopolysaccharide transport"/>
    <property type="evidence" value="ECO:0007669"/>
    <property type="project" value="InterPro"/>
</dbReference>
<keyword evidence="4" id="KW-0812">Transmembrane</keyword>
<keyword evidence="1" id="KW-0813">Transport</keyword>
<dbReference type="PANTHER" id="PTHR36504:SF1">
    <property type="entry name" value="LIPOPOLYSACCHARIDE EXPORT SYSTEM PROTEIN LPTA"/>
    <property type="match status" value="1"/>
</dbReference>
<sequence>MNPRRRLEQTSVSTIWVNHWLMAIFLIAIALTPLCVTAQPNNQEPINIQANQLDAYDQLGESHYEGDVIARQGHMTLLGDTLVVFHPNRLIDRIVTDGEPAHFKINDPEQGLVKGHADQIIYYINQEVAHLIGNAFVDRAQTQSIQAGLIIVDLITMTMQASGAPSADPTKPDQREGRVEMIFIPGQQE</sequence>
<dbReference type="KEGG" id="tcy:Thicy_0464"/>
<reference evidence="6 7" key="1">
    <citation type="submission" date="2011-05" db="EMBL/GenBank/DDBJ databases">
        <title>Complete sequence of Thioalkalimicrobium cyclicum ALM1.</title>
        <authorList>
            <consortium name="US DOE Joint Genome Institute"/>
            <person name="Lucas S."/>
            <person name="Han J."/>
            <person name="Lapidus A."/>
            <person name="Cheng J.-F."/>
            <person name="Goodwin L."/>
            <person name="Pitluck S."/>
            <person name="Peters L."/>
            <person name="Mikhailova N."/>
            <person name="Davenport K."/>
            <person name="Han C."/>
            <person name="Tapia R."/>
            <person name="Land M."/>
            <person name="Hauser L."/>
            <person name="Kyrpides N."/>
            <person name="Ivanova N."/>
            <person name="Pagani I."/>
            <person name="Kappler U."/>
            <person name="Woyke T."/>
        </authorList>
    </citation>
    <scope>NUCLEOTIDE SEQUENCE [LARGE SCALE GENOMIC DNA]</scope>
    <source>
        <strain evidence="7">DSM 14477 / JCM 11371 / ALM1</strain>
    </source>
</reference>
<feature type="domain" description="Organic solvent tolerance-like N-terminal" evidence="5">
    <location>
        <begin position="47"/>
        <end position="154"/>
    </location>
</feature>
<dbReference type="GO" id="GO:0009279">
    <property type="term" value="C:cell outer membrane"/>
    <property type="evidence" value="ECO:0007669"/>
    <property type="project" value="TreeGrafter"/>
</dbReference>
<evidence type="ECO:0000259" key="5">
    <source>
        <dbReference type="Pfam" id="PF03968"/>
    </source>
</evidence>
<dbReference type="PANTHER" id="PTHR36504">
    <property type="entry name" value="LIPOPOLYSACCHARIDE EXPORT SYSTEM PROTEIN LPTA"/>
    <property type="match status" value="1"/>
</dbReference>
<keyword evidence="4" id="KW-1133">Transmembrane helix</keyword>
<feature type="transmembrane region" description="Helical" evidence="4">
    <location>
        <begin position="12"/>
        <end position="34"/>
    </location>
</feature>
<keyword evidence="2" id="KW-0732">Signal</keyword>
<evidence type="ECO:0000256" key="1">
    <source>
        <dbReference type="ARBA" id="ARBA00022448"/>
    </source>
</evidence>
<dbReference type="STRING" id="717773.Thicy_0464"/>
<keyword evidence="4" id="KW-0472">Membrane</keyword>
<evidence type="ECO:0000313" key="7">
    <source>
        <dbReference type="Proteomes" id="UP000009232"/>
    </source>
</evidence>
<dbReference type="GO" id="GO:0017089">
    <property type="term" value="F:glycolipid transfer activity"/>
    <property type="evidence" value="ECO:0007669"/>
    <property type="project" value="TreeGrafter"/>
</dbReference>
<dbReference type="InterPro" id="IPR052037">
    <property type="entry name" value="LPS_export_LptA"/>
</dbReference>
<proteinExistence type="predicted"/>
<dbReference type="NCBIfam" id="TIGR03002">
    <property type="entry name" value="outer_YhbN_LptA"/>
    <property type="match status" value="1"/>
</dbReference>
<dbReference type="GO" id="GO:0030288">
    <property type="term" value="C:outer membrane-bounded periplasmic space"/>
    <property type="evidence" value="ECO:0007669"/>
    <property type="project" value="TreeGrafter"/>
</dbReference>
<dbReference type="RefSeq" id="WP_013835018.1">
    <property type="nucleotide sequence ID" value="NC_015581.1"/>
</dbReference>
<dbReference type="eggNOG" id="COG1934">
    <property type="taxonomic scope" value="Bacteria"/>
</dbReference>
<evidence type="ECO:0000256" key="3">
    <source>
        <dbReference type="ARBA" id="ARBA00022764"/>
    </source>
</evidence>
<dbReference type="InterPro" id="IPR014340">
    <property type="entry name" value="LptA"/>
</dbReference>
<dbReference type="Gene3D" id="2.60.450.10">
    <property type="entry name" value="Lipopolysaccharide (LPS) transport protein A like domain"/>
    <property type="match status" value="1"/>
</dbReference>
<dbReference type="EMBL" id="CP002776">
    <property type="protein sequence ID" value="AEG31237.1"/>
    <property type="molecule type" value="Genomic_DNA"/>
</dbReference>
<dbReference type="AlphaFoldDB" id="F6DBC9"/>
<organism evidence="6 7">
    <name type="scientific">Thiomicrospira cyclica (strain DSM 14477 / JCM 11371 / ALM1)</name>
    <name type="common">Thioalkalimicrobium cyclicum</name>
    <dbReference type="NCBI Taxonomy" id="717773"/>
    <lineage>
        <taxon>Bacteria</taxon>
        <taxon>Pseudomonadati</taxon>
        <taxon>Pseudomonadota</taxon>
        <taxon>Gammaproteobacteria</taxon>
        <taxon>Thiotrichales</taxon>
        <taxon>Piscirickettsiaceae</taxon>
        <taxon>Thiomicrospira</taxon>
    </lineage>
</organism>
<keyword evidence="7" id="KW-1185">Reference proteome</keyword>